<sequence length="152" mass="17040">MVMPRPMSVFIDFQGDEAALVDVLAEVLGRSLVREDLDVGTIHRCRLLDTEVVLLGDHGLEDDCGIRFTAYRYQLQLTAFDVGMRISGYDRLYESMAVFLAERLCARLASRTEVVANLQRTVAVFGAGAETTERTGSAMDPERHVPMERKEQ</sequence>
<evidence type="ECO:0000313" key="3">
    <source>
        <dbReference type="Proteomes" id="UP000075260"/>
    </source>
</evidence>
<evidence type="ECO:0000256" key="1">
    <source>
        <dbReference type="SAM" id="MobiDB-lite"/>
    </source>
</evidence>
<evidence type="ECO:0000313" key="2">
    <source>
        <dbReference type="EMBL" id="KYF74300.1"/>
    </source>
</evidence>
<proteinExistence type="predicted"/>
<dbReference type="EMBL" id="JEMA01000116">
    <property type="protein sequence ID" value="KYF74300.1"/>
    <property type="molecule type" value="Genomic_DNA"/>
</dbReference>
<name>A0A150R205_SORCE</name>
<dbReference type="AlphaFoldDB" id="A0A150R205"/>
<feature type="compositionally biased region" description="Basic and acidic residues" evidence="1">
    <location>
        <begin position="140"/>
        <end position="152"/>
    </location>
</feature>
<organism evidence="2 3">
    <name type="scientific">Sorangium cellulosum</name>
    <name type="common">Polyangium cellulosum</name>
    <dbReference type="NCBI Taxonomy" id="56"/>
    <lineage>
        <taxon>Bacteria</taxon>
        <taxon>Pseudomonadati</taxon>
        <taxon>Myxococcota</taxon>
        <taxon>Polyangia</taxon>
        <taxon>Polyangiales</taxon>
        <taxon>Polyangiaceae</taxon>
        <taxon>Sorangium</taxon>
    </lineage>
</organism>
<dbReference type="Proteomes" id="UP000075260">
    <property type="component" value="Unassembled WGS sequence"/>
</dbReference>
<comment type="caution">
    <text evidence="2">The sequence shown here is derived from an EMBL/GenBank/DDBJ whole genome shotgun (WGS) entry which is preliminary data.</text>
</comment>
<feature type="region of interest" description="Disordered" evidence="1">
    <location>
        <begin position="133"/>
        <end position="152"/>
    </location>
</feature>
<protein>
    <submittedName>
        <fullName evidence="2">Uncharacterized protein</fullName>
    </submittedName>
</protein>
<accession>A0A150R205</accession>
<gene>
    <name evidence="2" type="ORF">BE15_16420</name>
</gene>
<reference evidence="2 3" key="1">
    <citation type="submission" date="2014-02" db="EMBL/GenBank/DDBJ databases">
        <title>The small core and large imbalanced accessory genome model reveals a collaborative survival strategy of Sorangium cellulosum strains in nature.</title>
        <authorList>
            <person name="Han K."/>
            <person name="Peng R."/>
            <person name="Blom J."/>
            <person name="Li Y.-Z."/>
        </authorList>
    </citation>
    <scope>NUCLEOTIDE SEQUENCE [LARGE SCALE GENOMIC DNA]</scope>
    <source>
        <strain evidence="2 3">So0008-312</strain>
    </source>
</reference>